<sequence>MSGVLVDPDLVDSQAQSQYQNDRSTSMNGLEPPSFSAISSRHRQATRDDRSVIAVEPRPFAAALAAGMKANRLSGELEFGTKRTELEPRPFAAALAAARQTSRLSDDMESEVQMMDDDNGNEDKEEEQDESEEEGMLEARYEDEDEKNDEDERDVDNTPTSPPREYHDTRVDLLLGDRRIPRGYVIIHHNPLIARPISSTTHPTPVSHAPRSGHLPRQFARRAPAPTTAQPAYIPRGRAHPPPGYTGPIPWSRVWSVGTIYSKAIKPQMQDFLMLCGAPAMVYAAPGVKNKTLYPLVRMHQELNKQARDAAQGN</sequence>
<feature type="region of interest" description="Disordered" evidence="1">
    <location>
        <begin position="196"/>
        <end position="217"/>
    </location>
</feature>
<proteinExistence type="predicted"/>
<reference evidence="2" key="1">
    <citation type="journal article" date="2020" name="Stud. Mycol.">
        <title>101 Dothideomycetes genomes: a test case for predicting lifestyles and emergence of pathogens.</title>
        <authorList>
            <person name="Haridas S."/>
            <person name="Albert R."/>
            <person name="Binder M."/>
            <person name="Bloem J."/>
            <person name="Labutti K."/>
            <person name="Salamov A."/>
            <person name="Andreopoulos B."/>
            <person name="Baker S."/>
            <person name="Barry K."/>
            <person name="Bills G."/>
            <person name="Bluhm B."/>
            <person name="Cannon C."/>
            <person name="Castanera R."/>
            <person name="Culley D."/>
            <person name="Daum C."/>
            <person name="Ezra D."/>
            <person name="Gonzalez J."/>
            <person name="Henrissat B."/>
            <person name="Kuo A."/>
            <person name="Liang C."/>
            <person name="Lipzen A."/>
            <person name="Lutzoni F."/>
            <person name="Magnuson J."/>
            <person name="Mondo S."/>
            <person name="Nolan M."/>
            <person name="Ohm R."/>
            <person name="Pangilinan J."/>
            <person name="Park H.-J."/>
            <person name="Ramirez L."/>
            <person name="Alfaro M."/>
            <person name="Sun H."/>
            <person name="Tritt A."/>
            <person name="Yoshinaga Y."/>
            <person name="Zwiers L.-H."/>
            <person name="Turgeon B."/>
            <person name="Goodwin S."/>
            <person name="Spatafora J."/>
            <person name="Crous P."/>
            <person name="Grigoriev I."/>
        </authorList>
    </citation>
    <scope>NUCLEOTIDE SEQUENCE</scope>
    <source>
        <strain evidence="2">CBS 627.86</strain>
    </source>
</reference>
<feature type="compositionally biased region" description="Low complexity" evidence="1">
    <location>
        <begin position="222"/>
        <end position="232"/>
    </location>
</feature>
<evidence type="ECO:0000256" key="1">
    <source>
        <dbReference type="SAM" id="MobiDB-lite"/>
    </source>
</evidence>
<feature type="compositionally biased region" description="Acidic residues" evidence="1">
    <location>
        <begin position="107"/>
        <end position="154"/>
    </location>
</feature>
<feature type="region of interest" description="Disordered" evidence="1">
    <location>
        <begin position="1"/>
        <end position="51"/>
    </location>
</feature>
<dbReference type="AlphaFoldDB" id="A0A6A5ZTZ3"/>
<dbReference type="Proteomes" id="UP000799770">
    <property type="component" value="Unassembled WGS sequence"/>
</dbReference>
<dbReference type="EMBL" id="ML977312">
    <property type="protein sequence ID" value="KAF2121701.1"/>
    <property type="molecule type" value="Genomic_DNA"/>
</dbReference>
<gene>
    <name evidence="2" type="ORF">BDV96DRAFT_594873</name>
</gene>
<name>A0A6A5ZTZ3_9PLEO</name>
<evidence type="ECO:0000313" key="3">
    <source>
        <dbReference type="Proteomes" id="UP000799770"/>
    </source>
</evidence>
<accession>A0A6A5ZTZ3</accession>
<organism evidence="2 3">
    <name type="scientific">Lophiotrema nucula</name>
    <dbReference type="NCBI Taxonomy" id="690887"/>
    <lineage>
        <taxon>Eukaryota</taxon>
        <taxon>Fungi</taxon>
        <taxon>Dikarya</taxon>
        <taxon>Ascomycota</taxon>
        <taxon>Pezizomycotina</taxon>
        <taxon>Dothideomycetes</taxon>
        <taxon>Pleosporomycetidae</taxon>
        <taxon>Pleosporales</taxon>
        <taxon>Lophiotremataceae</taxon>
        <taxon>Lophiotrema</taxon>
    </lineage>
</organism>
<feature type="region of interest" description="Disordered" evidence="1">
    <location>
        <begin position="222"/>
        <end position="241"/>
    </location>
</feature>
<evidence type="ECO:0000313" key="2">
    <source>
        <dbReference type="EMBL" id="KAF2121701.1"/>
    </source>
</evidence>
<keyword evidence="3" id="KW-1185">Reference proteome</keyword>
<feature type="compositionally biased region" description="Polar residues" evidence="1">
    <location>
        <begin position="13"/>
        <end position="28"/>
    </location>
</feature>
<protein>
    <submittedName>
        <fullName evidence="2">Uncharacterized protein</fullName>
    </submittedName>
</protein>
<feature type="region of interest" description="Disordered" evidence="1">
    <location>
        <begin position="96"/>
        <end position="169"/>
    </location>
</feature>